<gene>
    <name evidence="6" type="ORF">RRG08_038836</name>
</gene>
<dbReference type="FunFam" id="1.10.287.310:FF:000002">
    <property type="entry name" value="60S ribosomal protein L35"/>
    <property type="match status" value="1"/>
</dbReference>
<proteinExistence type="inferred from homology"/>
<dbReference type="HAMAP" id="MF_00374">
    <property type="entry name" value="Ribosomal_uL29"/>
    <property type="match status" value="1"/>
</dbReference>
<dbReference type="FunFam" id="6.10.250.3450:FF:000001">
    <property type="entry name" value="60S ribosomal protein L35"/>
    <property type="match status" value="1"/>
</dbReference>
<evidence type="ECO:0000313" key="6">
    <source>
        <dbReference type="EMBL" id="KAK3756347.1"/>
    </source>
</evidence>
<reference evidence="6" key="1">
    <citation type="journal article" date="2023" name="G3 (Bethesda)">
        <title>A reference genome for the long-term kleptoplast-retaining sea slug Elysia crispata morphotype clarki.</title>
        <authorList>
            <person name="Eastman K.E."/>
            <person name="Pendleton A.L."/>
            <person name="Shaikh M.A."/>
            <person name="Suttiyut T."/>
            <person name="Ogas R."/>
            <person name="Tomko P."/>
            <person name="Gavelis G."/>
            <person name="Widhalm J.R."/>
            <person name="Wisecaver J.H."/>
        </authorList>
    </citation>
    <scope>NUCLEOTIDE SEQUENCE</scope>
    <source>
        <strain evidence="6">ECLA1</strain>
    </source>
</reference>
<organism evidence="6 7">
    <name type="scientific">Elysia crispata</name>
    <name type="common">lettuce slug</name>
    <dbReference type="NCBI Taxonomy" id="231223"/>
    <lineage>
        <taxon>Eukaryota</taxon>
        <taxon>Metazoa</taxon>
        <taxon>Spiralia</taxon>
        <taxon>Lophotrochozoa</taxon>
        <taxon>Mollusca</taxon>
        <taxon>Gastropoda</taxon>
        <taxon>Heterobranchia</taxon>
        <taxon>Euthyneura</taxon>
        <taxon>Panpulmonata</taxon>
        <taxon>Sacoglossa</taxon>
        <taxon>Placobranchoidea</taxon>
        <taxon>Plakobranchidae</taxon>
        <taxon>Elysia</taxon>
    </lineage>
</organism>
<dbReference type="InterPro" id="IPR001854">
    <property type="entry name" value="Ribosomal_uL29"/>
</dbReference>
<dbReference type="NCBIfam" id="TIGR00012">
    <property type="entry name" value="L29"/>
    <property type="match status" value="1"/>
</dbReference>
<dbReference type="PANTHER" id="PTHR45722:SF2">
    <property type="entry name" value="LARGE RIBOSOMAL SUBUNIT PROTEIN UL29-RELATED"/>
    <property type="match status" value="1"/>
</dbReference>
<keyword evidence="2" id="KW-0689">Ribosomal protein</keyword>
<dbReference type="Gene3D" id="1.10.287.310">
    <property type="match status" value="1"/>
</dbReference>
<dbReference type="GO" id="GO:0006412">
    <property type="term" value="P:translation"/>
    <property type="evidence" value="ECO:0007669"/>
    <property type="project" value="InterPro"/>
</dbReference>
<evidence type="ECO:0000313" key="7">
    <source>
        <dbReference type="Proteomes" id="UP001283361"/>
    </source>
</evidence>
<keyword evidence="7" id="KW-1185">Reference proteome</keyword>
<dbReference type="InterPro" id="IPR045059">
    <property type="entry name" value="Ribosomal_uL29_euk"/>
</dbReference>
<dbReference type="SUPFAM" id="SSF46561">
    <property type="entry name" value="Ribosomal protein L29 (L29p)"/>
    <property type="match status" value="1"/>
</dbReference>
<evidence type="ECO:0000256" key="2">
    <source>
        <dbReference type="ARBA" id="ARBA00022980"/>
    </source>
</evidence>
<dbReference type="GO" id="GO:0000463">
    <property type="term" value="P:maturation of LSU-rRNA from tricistronic rRNA transcript (SSU-rRNA, 5.8S rRNA, LSU-rRNA)"/>
    <property type="evidence" value="ECO:0007669"/>
    <property type="project" value="InterPro"/>
</dbReference>
<keyword evidence="3" id="KW-0687">Ribonucleoprotein</keyword>
<evidence type="ECO:0000256" key="4">
    <source>
        <dbReference type="ARBA" id="ARBA00035204"/>
    </source>
</evidence>
<protein>
    <recommendedName>
        <fullName evidence="4">Large ribosomal subunit protein uL29</fullName>
    </recommendedName>
    <alternativeName>
        <fullName evidence="5">60S ribosomal protein L35</fullName>
    </alternativeName>
</protein>
<dbReference type="Gene3D" id="6.10.250.3450">
    <property type="match status" value="1"/>
</dbReference>
<evidence type="ECO:0000256" key="1">
    <source>
        <dbReference type="ARBA" id="ARBA00009254"/>
    </source>
</evidence>
<dbReference type="PANTHER" id="PTHR45722">
    <property type="entry name" value="60S RIBOSOMAL PROTEIN L35"/>
    <property type="match status" value="1"/>
</dbReference>
<evidence type="ECO:0000256" key="3">
    <source>
        <dbReference type="ARBA" id="ARBA00023274"/>
    </source>
</evidence>
<name>A0AAE1D3X1_9GAST</name>
<comment type="caution">
    <text evidence="6">The sequence shown here is derived from an EMBL/GenBank/DDBJ whole genome shotgun (WGS) entry which is preliminary data.</text>
</comment>
<sequence>MAKVKAKDLRGKKKEELLKQLDELKTELQTLRVAKVTGGAAAKLAKIYTVRKSVARVLTVINQTQKENLRKFYRKKAFKPKDLRHKKTRALRRALTPYELKIKSKKEQRKQRLYPQRKYAVKELCQEF</sequence>
<dbReference type="Proteomes" id="UP001283361">
    <property type="component" value="Unassembled WGS sequence"/>
</dbReference>
<dbReference type="GO" id="GO:0003729">
    <property type="term" value="F:mRNA binding"/>
    <property type="evidence" value="ECO:0007669"/>
    <property type="project" value="TreeGrafter"/>
</dbReference>
<evidence type="ECO:0000256" key="5">
    <source>
        <dbReference type="ARBA" id="ARBA00035334"/>
    </source>
</evidence>
<dbReference type="GO" id="GO:0003735">
    <property type="term" value="F:structural constituent of ribosome"/>
    <property type="evidence" value="ECO:0007669"/>
    <property type="project" value="InterPro"/>
</dbReference>
<dbReference type="GO" id="GO:0022625">
    <property type="term" value="C:cytosolic large ribosomal subunit"/>
    <property type="evidence" value="ECO:0007669"/>
    <property type="project" value="InterPro"/>
</dbReference>
<dbReference type="InterPro" id="IPR036049">
    <property type="entry name" value="Ribosomal_uL29_sf"/>
</dbReference>
<accession>A0AAE1D3X1</accession>
<dbReference type="EMBL" id="JAWDGP010005524">
    <property type="protein sequence ID" value="KAK3756347.1"/>
    <property type="molecule type" value="Genomic_DNA"/>
</dbReference>
<comment type="similarity">
    <text evidence="1">Belongs to the universal ribosomal protein uL29 family.</text>
</comment>
<dbReference type="AlphaFoldDB" id="A0AAE1D3X1"/>
<dbReference type="CDD" id="cd00427">
    <property type="entry name" value="Ribosomal_L29_HIP"/>
    <property type="match status" value="1"/>
</dbReference>
<dbReference type="Pfam" id="PF00831">
    <property type="entry name" value="Ribosomal_L29"/>
    <property type="match status" value="1"/>
</dbReference>